<dbReference type="RefSeq" id="WP_149762272.1">
    <property type="nucleotide sequence ID" value="NZ_BSPE01000001.1"/>
</dbReference>
<organism evidence="7 8">
    <name type="scientific">Neomesorhizobium albiziae</name>
    <dbReference type="NCBI Taxonomy" id="335020"/>
    <lineage>
        <taxon>Bacteria</taxon>
        <taxon>Pseudomonadati</taxon>
        <taxon>Pseudomonadota</taxon>
        <taxon>Alphaproteobacteria</taxon>
        <taxon>Hyphomicrobiales</taxon>
        <taxon>Phyllobacteriaceae</taxon>
        <taxon>Neomesorhizobium</taxon>
    </lineage>
</organism>
<evidence type="ECO:0000256" key="1">
    <source>
        <dbReference type="ARBA" id="ARBA00005495"/>
    </source>
</evidence>
<evidence type="ECO:0000256" key="4">
    <source>
        <dbReference type="ARBA" id="ARBA00023239"/>
    </source>
</evidence>
<reference evidence="7 8" key="1">
    <citation type="submission" date="2016-10" db="EMBL/GenBank/DDBJ databases">
        <authorList>
            <person name="Varghese N."/>
            <person name="Submissions S."/>
        </authorList>
    </citation>
    <scope>NUCLEOTIDE SEQUENCE [LARGE SCALE GENOMIC DNA]</scope>
    <source>
        <strain evidence="7 8">DSM 21822</strain>
    </source>
</reference>
<dbReference type="PANTHER" id="PTHR33337">
    <property type="entry name" value="GFA DOMAIN-CONTAINING PROTEIN"/>
    <property type="match status" value="1"/>
</dbReference>
<dbReference type="EMBL" id="FOSL01000015">
    <property type="protein sequence ID" value="SFK86973.1"/>
    <property type="molecule type" value="Genomic_DNA"/>
</dbReference>
<dbReference type="GO" id="GO:0016846">
    <property type="term" value="F:carbon-sulfur lyase activity"/>
    <property type="evidence" value="ECO:0007669"/>
    <property type="project" value="InterPro"/>
</dbReference>
<dbReference type="OrthoDB" id="9807246at2"/>
<keyword evidence="8" id="KW-1185">Reference proteome</keyword>
<keyword evidence="2" id="KW-0479">Metal-binding</keyword>
<feature type="region of interest" description="Disordered" evidence="5">
    <location>
        <begin position="130"/>
        <end position="149"/>
    </location>
</feature>
<dbReference type="PANTHER" id="PTHR33337:SF40">
    <property type="entry name" value="CENP-V_GFA DOMAIN-CONTAINING PROTEIN-RELATED"/>
    <property type="match status" value="1"/>
</dbReference>
<evidence type="ECO:0000256" key="5">
    <source>
        <dbReference type="SAM" id="MobiDB-lite"/>
    </source>
</evidence>
<comment type="similarity">
    <text evidence="1">Belongs to the Gfa family.</text>
</comment>
<sequence>MTHRTERGSCFCGSIVAEMEGEPFWINYDHDDDCRKALGSPLTVWIGYRREQVRFTSRTPRSFSKTSGIQRTFCAKCGSSISYIDEGLKDEIWLTIGFMDRPERFEPVAHGFWRMKLPWIQFADDLPRSETYTRPRDPTIGYPSDRKNR</sequence>
<proteinExistence type="inferred from homology"/>
<gene>
    <name evidence="7" type="ORF">SAMN04488498_11572</name>
</gene>
<evidence type="ECO:0000256" key="3">
    <source>
        <dbReference type="ARBA" id="ARBA00022833"/>
    </source>
</evidence>
<dbReference type="Proteomes" id="UP000323300">
    <property type="component" value="Unassembled WGS sequence"/>
</dbReference>
<keyword evidence="4" id="KW-0456">Lyase</keyword>
<name>A0A1I4D1V7_9HYPH</name>
<evidence type="ECO:0000256" key="2">
    <source>
        <dbReference type="ARBA" id="ARBA00022723"/>
    </source>
</evidence>
<dbReference type="InterPro" id="IPR006913">
    <property type="entry name" value="CENP-V/GFA"/>
</dbReference>
<accession>A0A1I4D1V7</accession>
<dbReference type="Gene3D" id="3.90.1590.10">
    <property type="entry name" value="glutathione-dependent formaldehyde- activating enzyme (gfa)"/>
    <property type="match status" value="1"/>
</dbReference>
<dbReference type="SUPFAM" id="SSF51316">
    <property type="entry name" value="Mss4-like"/>
    <property type="match status" value="1"/>
</dbReference>
<feature type="domain" description="CENP-V/GFA" evidence="6">
    <location>
        <begin position="7"/>
        <end position="113"/>
    </location>
</feature>
<keyword evidence="3" id="KW-0862">Zinc</keyword>
<evidence type="ECO:0000313" key="8">
    <source>
        <dbReference type="Proteomes" id="UP000323300"/>
    </source>
</evidence>
<evidence type="ECO:0000313" key="7">
    <source>
        <dbReference type="EMBL" id="SFK86973.1"/>
    </source>
</evidence>
<dbReference type="InterPro" id="IPR011057">
    <property type="entry name" value="Mss4-like_sf"/>
</dbReference>
<protein>
    <submittedName>
        <fullName evidence="7">Uncharacterized conserved protein</fullName>
    </submittedName>
</protein>
<dbReference type="AlphaFoldDB" id="A0A1I4D1V7"/>
<evidence type="ECO:0000259" key="6">
    <source>
        <dbReference type="Pfam" id="PF04828"/>
    </source>
</evidence>
<dbReference type="Pfam" id="PF04828">
    <property type="entry name" value="GFA"/>
    <property type="match status" value="1"/>
</dbReference>
<dbReference type="GO" id="GO:0046872">
    <property type="term" value="F:metal ion binding"/>
    <property type="evidence" value="ECO:0007669"/>
    <property type="project" value="UniProtKB-KW"/>
</dbReference>